<name>F7KYN6_9FUSO</name>
<dbReference type="EMBL" id="ACUO01000009">
    <property type="protein sequence ID" value="EGN62973.1"/>
    <property type="molecule type" value="Genomic_DNA"/>
</dbReference>
<dbReference type="Gene3D" id="1.10.10.10">
    <property type="entry name" value="Winged helix-like DNA-binding domain superfamily/Winged helix DNA-binding domain"/>
    <property type="match status" value="1"/>
</dbReference>
<dbReference type="Pfam" id="PF01638">
    <property type="entry name" value="HxlR"/>
    <property type="match status" value="1"/>
</dbReference>
<proteinExistence type="predicted"/>
<dbReference type="Proteomes" id="UP000004160">
    <property type="component" value="Unassembled WGS sequence"/>
</dbReference>
<dbReference type="SUPFAM" id="SSF46785">
    <property type="entry name" value="Winged helix' DNA-binding domain"/>
    <property type="match status" value="1"/>
</dbReference>
<organism evidence="5 6">
    <name type="scientific">Fusobacterium animalis 11_3_2</name>
    <dbReference type="NCBI Taxonomy" id="457403"/>
    <lineage>
        <taxon>Bacteria</taxon>
        <taxon>Fusobacteriati</taxon>
        <taxon>Fusobacteriota</taxon>
        <taxon>Fusobacteriia</taxon>
        <taxon>Fusobacteriales</taxon>
        <taxon>Fusobacteriaceae</taxon>
        <taxon>Fusobacterium</taxon>
    </lineage>
</organism>
<dbReference type="InterPro" id="IPR002577">
    <property type="entry name" value="HTH_HxlR"/>
</dbReference>
<evidence type="ECO:0000259" key="4">
    <source>
        <dbReference type="PROSITE" id="PS51118"/>
    </source>
</evidence>
<dbReference type="InterPro" id="IPR036390">
    <property type="entry name" value="WH_DNA-bd_sf"/>
</dbReference>
<dbReference type="HOGENOM" id="CLU_111585_5_2_0"/>
<keyword evidence="1" id="KW-0805">Transcription regulation</keyword>
<dbReference type="GO" id="GO:0003677">
    <property type="term" value="F:DNA binding"/>
    <property type="evidence" value="ECO:0007669"/>
    <property type="project" value="UniProtKB-KW"/>
</dbReference>
<sequence>MKGIKMSKTLTASEICPMDLGINILSGKWKLKILWNIQRKNIIRFNELQKLLGSITTKTLTNQLRELEEQKIIKRNVYPEVPPKVEYSLTELGESIIPVLKMLCEWGKEYQKAIKNE</sequence>
<keyword evidence="6" id="KW-1185">Reference proteome</keyword>
<keyword evidence="2" id="KW-0238">DNA-binding</keyword>
<dbReference type="InterPro" id="IPR036388">
    <property type="entry name" value="WH-like_DNA-bd_sf"/>
</dbReference>
<gene>
    <name evidence="5" type="ORF">HMPREF0401_00707</name>
</gene>
<evidence type="ECO:0000256" key="3">
    <source>
        <dbReference type="ARBA" id="ARBA00023163"/>
    </source>
</evidence>
<evidence type="ECO:0000313" key="6">
    <source>
        <dbReference type="Proteomes" id="UP000004160"/>
    </source>
</evidence>
<feature type="domain" description="HTH hxlR-type" evidence="4">
    <location>
        <begin position="16"/>
        <end position="115"/>
    </location>
</feature>
<dbReference type="PATRIC" id="fig|457403.8.peg.708"/>
<reference evidence="5" key="1">
    <citation type="submission" date="2011-05" db="EMBL/GenBank/DDBJ databases">
        <title>The Genome Sequence of Fusobacterium sp. 11_3_2.</title>
        <authorList>
            <consortium name="The Broad Institute Genome Sequencing Platform"/>
            <person name="Earl A."/>
            <person name="Ward D."/>
            <person name="Feldgarden M."/>
            <person name="Gevers D."/>
            <person name="Sibley C.D."/>
            <person name="White A.P."/>
            <person name="Crowley S."/>
            <person name="Surette M."/>
            <person name="Strauss J.C."/>
            <person name="Ambrose C.E."/>
            <person name="Allen-Vercoe E."/>
            <person name="Young S.K."/>
            <person name="Zeng Q."/>
            <person name="Gargeya S."/>
            <person name="Fitzgerald M."/>
            <person name="Haas B."/>
            <person name="Abouelleil A."/>
            <person name="Alvarado L."/>
            <person name="Arachchi H.M."/>
            <person name="Berlin A."/>
            <person name="Brown A."/>
            <person name="Chapman S.B."/>
            <person name="Chen Z."/>
            <person name="Dunbar C."/>
            <person name="Freedman E."/>
            <person name="Gearin G."/>
            <person name="Gellesch M."/>
            <person name="Goldberg J."/>
            <person name="Griggs A."/>
            <person name="Gujja S."/>
            <person name="Heiman D."/>
            <person name="Howarth C."/>
            <person name="Larson L."/>
            <person name="Lui A."/>
            <person name="MacDonald P.J.P."/>
            <person name="Mehta T."/>
            <person name="Montmayeur A."/>
            <person name="Murphy C."/>
            <person name="Neiman D."/>
            <person name="Pearson M."/>
            <person name="Priest M."/>
            <person name="Roberts A."/>
            <person name="Saif S."/>
            <person name="Shea T."/>
            <person name="Shenoy N."/>
            <person name="Sisk P."/>
            <person name="Stolte C."/>
            <person name="Sykes S."/>
            <person name="Wortman J."/>
            <person name="Nusbaum C."/>
            <person name="Birren B."/>
        </authorList>
    </citation>
    <scope>NUCLEOTIDE SEQUENCE [LARGE SCALE GENOMIC DNA]</scope>
    <source>
        <strain evidence="5">11_3_2</strain>
    </source>
</reference>
<accession>F7KYN6</accession>
<evidence type="ECO:0000256" key="1">
    <source>
        <dbReference type="ARBA" id="ARBA00023015"/>
    </source>
</evidence>
<comment type="caution">
    <text evidence="5">The sequence shown here is derived from an EMBL/GenBank/DDBJ whole genome shotgun (WGS) entry which is preliminary data.</text>
</comment>
<dbReference type="PANTHER" id="PTHR33204:SF29">
    <property type="entry name" value="TRANSCRIPTIONAL REGULATOR"/>
    <property type="match status" value="1"/>
</dbReference>
<protein>
    <submittedName>
        <fullName evidence="5">Transcriptional regulator</fullName>
    </submittedName>
</protein>
<evidence type="ECO:0000313" key="5">
    <source>
        <dbReference type="EMBL" id="EGN62973.1"/>
    </source>
</evidence>
<keyword evidence="3" id="KW-0804">Transcription</keyword>
<dbReference type="PANTHER" id="PTHR33204">
    <property type="entry name" value="TRANSCRIPTIONAL REGULATOR, MARR FAMILY"/>
    <property type="match status" value="1"/>
</dbReference>
<dbReference type="AlphaFoldDB" id="F7KYN6"/>
<evidence type="ECO:0000256" key="2">
    <source>
        <dbReference type="ARBA" id="ARBA00023125"/>
    </source>
</evidence>
<dbReference type="PROSITE" id="PS51118">
    <property type="entry name" value="HTH_HXLR"/>
    <property type="match status" value="1"/>
</dbReference>